<name>A0A366JK98_CYTFI</name>
<dbReference type="Gene3D" id="2.60.40.2980">
    <property type="match status" value="1"/>
</dbReference>
<dbReference type="EMBL" id="QNSF01000017">
    <property type="protein sequence ID" value="RBP87883.1"/>
    <property type="molecule type" value="Genomic_DNA"/>
</dbReference>
<proteinExistence type="predicted"/>
<dbReference type="RefSeq" id="WP_113885145.1">
    <property type="nucleotide sequence ID" value="NZ_QNSF01000017.1"/>
</dbReference>
<evidence type="ECO:0000313" key="1">
    <source>
        <dbReference type="EMBL" id="RBP87883.1"/>
    </source>
</evidence>
<accession>A0A366JK98</accession>
<dbReference type="Proteomes" id="UP000252731">
    <property type="component" value="Unassembled WGS sequence"/>
</dbReference>
<evidence type="ECO:0000313" key="2">
    <source>
        <dbReference type="Proteomes" id="UP000252731"/>
    </source>
</evidence>
<reference evidence="1 2" key="1">
    <citation type="submission" date="2018-06" db="EMBL/GenBank/DDBJ databases">
        <title>Freshwater and sediment microbial communities from various areas in North America, analyzing microbe dynamics in response to fracking.</title>
        <authorList>
            <person name="Lamendella R."/>
        </authorList>
    </citation>
    <scope>NUCLEOTIDE SEQUENCE [LARGE SCALE GENOMIC DNA]</scope>
    <source>
        <strain evidence="1 2">14_TX</strain>
    </source>
</reference>
<keyword evidence="2" id="KW-1185">Reference proteome</keyword>
<comment type="caution">
    <text evidence="1">The sequence shown here is derived from an EMBL/GenBank/DDBJ whole genome shotgun (WGS) entry which is preliminary data.</text>
</comment>
<dbReference type="InterPro" id="IPR049300">
    <property type="entry name" value="Gp22-like_sf"/>
</dbReference>
<gene>
    <name evidence="1" type="ORF">DFO70_11774</name>
</gene>
<sequence>MIEKKIAKNRRFMSGFELTESESNIKIGAGTLDNFTFGEIEFDLIFDDEQEVLHDLYIVQLQDGYDYRY</sequence>
<protein>
    <submittedName>
        <fullName evidence="1">Uncharacterized protein</fullName>
    </submittedName>
</protein>
<organism evidence="1 2">
    <name type="scientific">Cytobacillus firmus</name>
    <name type="common">Bacillus firmus</name>
    <dbReference type="NCBI Taxonomy" id="1399"/>
    <lineage>
        <taxon>Bacteria</taxon>
        <taxon>Bacillati</taxon>
        <taxon>Bacillota</taxon>
        <taxon>Bacilli</taxon>
        <taxon>Bacillales</taxon>
        <taxon>Bacillaceae</taxon>
        <taxon>Cytobacillus</taxon>
    </lineage>
</organism>
<dbReference type="AlphaFoldDB" id="A0A366JK98"/>